<name>A0A6A6Z2F5_9PEZI</name>
<dbReference type="OrthoDB" id="2823490at2759"/>
<reference evidence="3" key="3">
    <citation type="submission" date="2025-04" db="UniProtKB">
        <authorList>
            <consortium name="RefSeq"/>
        </authorList>
    </citation>
    <scope>IDENTIFICATION</scope>
    <source>
        <strain evidence="3">CBS 304.34</strain>
    </source>
</reference>
<dbReference type="GeneID" id="54460007"/>
<dbReference type="RefSeq" id="XP_033582280.1">
    <property type="nucleotide sequence ID" value="XM_033719114.1"/>
</dbReference>
<reference evidence="1 3" key="1">
    <citation type="journal article" date="2020" name="Stud. Mycol.">
        <title>101 Dothideomycetes genomes: a test case for predicting lifestyles and emergence of pathogens.</title>
        <authorList>
            <person name="Haridas S."/>
            <person name="Albert R."/>
            <person name="Binder M."/>
            <person name="Bloem J."/>
            <person name="Labutti K."/>
            <person name="Salamov A."/>
            <person name="Andreopoulos B."/>
            <person name="Baker S."/>
            <person name="Barry K."/>
            <person name="Bills G."/>
            <person name="Bluhm B."/>
            <person name="Cannon C."/>
            <person name="Castanera R."/>
            <person name="Culley D."/>
            <person name="Daum C."/>
            <person name="Ezra D."/>
            <person name="Gonzalez J."/>
            <person name="Henrissat B."/>
            <person name="Kuo A."/>
            <person name="Liang C."/>
            <person name="Lipzen A."/>
            <person name="Lutzoni F."/>
            <person name="Magnuson J."/>
            <person name="Mondo S."/>
            <person name="Nolan M."/>
            <person name="Ohm R."/>
            <person name="Pangilinan J."/>
            <person name="Park H.-J."/>
            <person name="Ramirez L."/>
            <person name="Alfaro M."/>
            <person name="Sun H."/>
            <person name="Tritt A."/>
            <person name="Yoshinaga Y."/>
            <person name="Zwiers L.-H."/>
            <person name="Turgeon B."/>
            <person name="Goodwin S."/>
            <person name="Spatafora J."/>
            <person name="Crous P."/>
            <person name="Grigoriev I."/>
        </authorList>
    </citation>
    <scope>NUCLEOTIDE SEQUENCE</scope>
    <source>
        <strain evidence="1 3">CBS 304.34</strain>
    </source>
</reference>
<protein>
    <submittedName>
        <fullName evidence="1 3">Uncharacterized protein</fullName>
    </submittedName>
</protein>
<gene>
    <name evidence="1 3" type="ORF">BDZ99DRAFT_459222</name>
</gene>
<dbReference type="AlphaFoldDB" id="A0A6A6Z2F5"/>
<evidence type="ECO:0000313" key="3">
    <source>
        <dbReference type="RefSeq" id="XP_033582280.1"/>
    </source>
</evidence>
<sequence>MHPKSLATFLSFGLRVLLEMSCDSARYGAILFERVGTIRVMVDGEVFKEWKLATLLAAFPPDGPPSTFERGTLADFKSWREETYAAREKAGLPVIRHENVQER</sequence>
<evidence type="ECO:0000313" key="2">
    <source>
        <dbReference type="Proteomes" id="UP000504636"/>
    </source>
</evidence>
<accession>A0A6A6Z2F5</accession>
<organism evidence="1">
    <name type="scientific">Mytilinidion resinicola</name>
    <dbReference type="NCBI Taxonomy" id="574789"/>
    <lineage>
        <taxon>Eukaryota</taxon>
        <taxon>Fungi</taxon>
        <taxon>Dikarya</taxon>
        <taxon>Ascomycota</taxon>
        <taxon>Pezizomycotina</taxon>
        <taxon>Dothideomycetes</taxon>
        <taxon>Pleosporomycetidae</taxon>
        <taxon>Mytilinidiales</taxon>
        <taxon>Mytilinidiaceae</taxon>
        <taxon>Mytilinidion</taxon>
    </lineage>
</organism>
<dbReference type="EMBL" id="MU003694">
    <property type="protein sequence ID" value="KAF2815316.1"/>
    <property type="molecule type" value="Genomic_DNA"/>
</dbReference>
<proteinExistence type="predicted"/>
<dbReference type="Proteomes" id="UP000504636">
    <property type="component" value="Unplaced"/>
</dbReference>
<evidence type="ECO:0000313" key="1">
    <source>
        <dbReference type="EMBL" id="KAF2815316.1"/>
    </source>
</evidence>
<reference evidence="3" key="2">
    <citation type="submission" date="2020-04" db="EMBL/GenBank/DDBJ databases">
        <authorList>
            <consortium name="NCBI Genome Project"/>
        </authorList>
    </citation>
    <scope>NUCLEOTIDE SEQUENCE</scope>
    <source>
        <strain evidence="3">CBS 304.34</strain>
    </source>
</reference>
<keyword evidence="2" id="KW-1185">Reference proteome</keyword>